<dbReference type="EMBL" id="RRCH01000017">
    <property type="protein sequence ID" value="RRJ31048.1"/>
    <property type="molecule type" value="Genomic_DNA"/>
</dbReference>
<dbReference type="Proteomes" id="UP000282322">
    <property type="component" value="Unassembled WGS sequence"/>
</dbReference>
<sequence length="112" mass="12920">MDPSVWHENEAFWDAFEDYVFSPAVIEKAPAQIEQVLSLLDLPDDWSWMENRWILVSDEEEREFTVSHRLYSAYELTTLSERVGFANVSVYGNLNGDPYDEDATRLVVVATA</sequence>
<dbReference type="AlphaFoldDB" id="A0A3P3RDK8"/>
<comment type="caution">
    <text evidence="1">The sequence shown here is derived from an EMBL/GenBank/DDBJ whole genome shotgun (WGS) entry which is preliminary data.</text>
</comment>
<reference evidence="1 2" key="1">
    <citation type="submission" date="2018-11" db="EMBL/GenBank/DDBJ databases">
        <title>Taxonoimc description of Halomarina strain SPP-AMP-1.</title>
        <authorList>
            <person name="Pal Y."/>
            <person name="Srinivasana K."/>
            <person name="Verma A."/>
            <person name="Kumar P."/>
        </authorList>
    </citation>
    <scope>NUCLEOTIDE SEQUENCE [LARGE SCALE GENOMIC DNA]</scope>
    <source>
        <strain evidence="1 2">SPP-AMP-1</strain>
    </source>
</reference>
<dbReference type="OrthoDB" id="1018at2157"/>
<accession>A0A3P3RDK8</accession>
<proteinExistence type="predicted"/>
<keyword evidence="2" id="KW-1185">Reference proteome</keyword>
<organism evidence="1 2">
    <name type="scientific">Halocatena pleomorpha</name>
    <dbReference type="NCBI Taxonomy" id="1785090"/>
    <lineage>
        <taxon>Archaea</taxon>
        <taxon>Methanobacteriati</taxon>
        <taxon>Methanobacteriota</taxon>
        <taxon>Stenosarchaea group</taxon>
        <taxon>Halobacteria</taxon>
        <taxon>Halobacteriales</taxon>
        <taxon>Natronomonadaceae</taxon>
        <taxon>Halocatena</taxon>
    </lineage>
</organism>
<name>A0A3P3RDK8_9EURY</name>
<evidence type="ECO:0000313" key="2">
    <source>
        <dbReference type="Proteomes" id="UP000282322"/>
    </source>
</evidence>
<protein>
    <submittedName>
        <fullName evidence="1">Uncharacterized protein</fullName>
    </submittedName>
</protein>
<evidence type="ECO:0000313" key="1">
    <source>
        <dbReference type="EMBL" id="RRJ31048.1"/>
    </source>
</evidence>
<gene>
    <name evidence="1" type="ORF">EIK79_08555</name>
</gene>
<dbReference type="RefSeq" id="WP_124954706.1">
    <property type="nucleotide sequence ID" value="NZ_RRCH01000017.1"/>
</dbReference>